<dbReference type="KEGG" id="tog:HNI00_18595"/>
<accession>A0AA96YC25</accession>
<name>A0AA96YC25_9CYAN</name>
<gene>
    <name evidence="1" type="ORF">HNI00_18595</name>
</gene>
<proteinExistence type="predicted"/>
<protein>
    <submittedName>
        <fullName evidence="1">Uncharacterized protein</fullName>
    </submittedName>
</protein>
<sequence>MSSFATVGDFHNQAFNQKDTKTALRSGSQKNGFKEYLKEILAALCKYSQFSLNPAIAG</sequence>
<organism evidence="1">
    <name type="scientific">Thermoleptolyngbya oregonensis NK1-22</name>
    <dbReference type="NCBI Taxonomy" id="2547457"/>
    <lineage>
        <taxon>Bacteria</taxon>
        <taxon>Bacillati</taxon>
        <taxon>Cyanobacteriota</taxon>
        <taxon>Cyanophyceae</taxon>
        <taxon>Oculatellales</taxon>
        <taxon>Oculatellaceae</taxon>
        <taxon>Thermoleptolyngbya</taxon>
    </lineage>
</organism>
<reference evidence="1" key="1">
    <citation type="submission" date="2020-05" db="EMBL/GenBank/DDBJ databases">
        <authorList>
            <person name="Zhu T."/>
            <person name="Keshari N."/>
            <person name="Lu X."/>
        </authorList>
    </citation>
    <scope>NUCLEOTIDE SEQUENCE</scope>
    <source>
        <strain evidence="1">NK1-22</strain>
    </source>
</reference>
<dbReference type="AlphaFoldDB" id="A0AA96YC25"/>
<dbReference type="EMBL" id="CP053540">
    <property type="protein sequence ID" value="WOB44933.1"/>
    <property type="molecule type" value="Genomic_DNA"/>
</dbReference>
<evidence type="ECO:0000313" key="1">
    <source>
        <dbReference type="EMBL" id="WOB44933.1"/>
    </source>
</evidence>
<dbReference type="RefSeq" id="WP_316788343.1">
    <property type="nucleotide sequence ID" value="NZ_CP053540.1"/>
</dbReference>